<keyword evidence="12" id="KW-1185">Reference proteome</keyword>
<dbReference type="HOGENOM" id="CLU_590387_0_0_14"/>
<evidence type="ECO:0000313" key="12">
    <source>
        <dbReference type="Proteomes" id="UP000013964"/>
    </source>
</evidence>
<dbReference type="KEGG" id="scr:SCHRY_v1c02990"/>
<dbReference type="GO" id="GO:0000049">
    <property type="term" value="F:tRNA binding"/>
    <property type="evidence" value="ECO:0007669"/>
    <property type="project" value="UniProtKB-KW"/>
</dbReference>
<evidence type="ECO:0000256" key="7">
    <source>
        <dbReference type="ARBA" id="ARBA00022917"/>
    </source>
</evidence>
<evidence type="ECO:0000256" key="1">
    <source>
        <dbReference type="ARBA" id="ARBA00008226"/>
    </source>
</evidence>
<keyword evidence="2" id="KW-0820">tRNA-binding</keyword>
<dbReference type="Proteomes" id="UP000013964">
    <property type="component" value="Chromosome"/>
</dbReference>
<gene>
    <name evidence="11" type="primary">alaS1</name>
    <name evidence="11" type="ORF">SCHRY_v1c02990</name>
</gene>
<dbReference type="RefSeq" id="WP_016338710.1">
    <property type="nucleotide sequence ID" value="NC_021280.1"/>
</dbReference>
<dbReference type="InterPro" id="IPR018165">
    <property type="entry name" value="Ala-tRNA-synth_IIc_core"/>
</dbReference>
<keyword evidence="3" id="KW-0436">Ligase</keyword>
<organism evidence="11 12">
    <name type="scientific">Spiroplasma chrysopicola DF-1</name>
    <dbReference type="NCBI Taxonomy" id="1276227"/>
    <lineage>
        <taxon>Bacteria</taxon>
        <taxon>Bacillati</taxon>
        <taxon>Mycoplasmatota</taxon>
        <taxon>Mollicutes</taxon>
        <taxon>Entomoplasmatales</taxon>
        <taxon>Spiroplasmataceae</taxon>
        <taxon>Spiroplasma</taxon>
    </lineage>
</organism>
<dbReference type="PATRIC" id="fig|1276227.3.peg.298"/>
<evidence type="ECO:0000256" key="5">
    <source>
        <dbReference type="ARBA" id="ARBA00022840"/>
    </source>
</evidence>
<keyword evidence="7" id="KW-0648">Protein biosynthesis</keyword>
<dbReference type="Pfam" id="PF07973">
    <property type="entry name" value="tRNA_SAD"/>
    <property type="match status" value="1"/>
</dbReference>
<keyword evidence="8 11" id="KW-0030">Aminoacyl-tRNA synthetase</keyword>
<reference evidence="11 12" key="1">
    <citation type="journal article" date="2013" name="Genome Biol. Evol.">
        <title>Complete genomes of two dipteran-associated spiroplasmas provided insights into the origin, dynamics, and impacts of viral invasion in spiroplasma.</title>
        <authorList>
            <person name="Ku C."/>
            <person name="Lo W.S."/>
            <person name="Chen L.L."/>
            <person name="Kuo C.H."/>
        </authorList>
    </citation>
    <scope>NUCLEOTIDE SEQUENCE [LARGE SCALE GENOMIC DNA]</scope>
    <source>
        <strain evidence="11 12">DF-1</strain>
    </source>
</reference>
<name>R4UAE1_9MOLU</name>
<dbReference type="SUPFAM" id="SSF55186">
    <property type="entry name" value="ThrRS/AlaRS common domain"/>
    <property type="match status" value="1"/>
</dbReference>
<dbReference type="InterPro" id="IPR050058">
    <property type="entry name" value="Ala-tRNA_ligase"/>
</dbReference>
<comment type="similarity">
    <text evidence="1">Belongs to the class-II aminoacyl-tRNA synthetase family.</text>
</comment>
<dbReference type="InterPro" id="IPR012947">
    <property type="entry name" value="tRNA_SAD"/>
</dbReference>
<dbReference type="eggNOG" id="COG0013">
    <property type="taxonomic scope" value="Bacteria"/>
</dbReference>
<accession>R4UAE1</accession>
<dbReference type="EMBL" id="CP005077">
    <property type="protein sequence ID" value="AGM24884.1"/>
    <property type="molecule type" value="Genomic_DNA"/>
</dbReference>
<dbReference type="SUPFAM" id="SSF50447">
    <property type="entry name" value="Translation proteins"/>
    <property type="match status" value="1"/>
</dbReference>
<keyword evidence="9" id="KW-0175">Coiled coil</keyword>
<dbReference type="STRING" id="1276227.SCHRY_v1c02990"/>
<dbReference type="InterPro" id="IPR018163">
    <property type="entry name" value="Thr/Ala-tRNA-synth_IIc_edit"/>
</dbReference>
<dbReference type="Gene3D" id="2.40.30.130">
    <property type="match status" value="1"/>
</dbReference>
<proteinExistence type="inferred from homology"/>
<evidence type="ECO:0000256" key="2">
    <source>
        <dbReference type="ARBA" id="ARBA00022555"/>
    </source>
</evidence>
<evidence type="ECO:0000313" key="11">
    <source>
        <dbReference type="EMBL" id="AGM24884.1"/>
    </source>
</evidence>
<dbReference type="GO" id="GO:0005524">
    <property type="term" value="F:ATP binding"/>
    <property type="evidence" value="ECO:0007669"/>
    <property type="project" value="UniProtKB-KW"/>
</dbReference>
<dbReference type="GO" id="GO:0006419">
    <property type="term" value="P:alanyl-tRNA aminoacylation"/>
    <property type="evidence" value="ECO:0007669"/>
    <property type="project" value="InterPro"/>
</dbReference>
<keyword evidence="4" id="KW-0547">Nucleotide-binding</keyword>
<dbReference type="GO" id="GO:0002161">
    <property type="term" value="F:aminoacyl-tRNA deacylase activity"/>
    <property type="evidence" value="ECO:0007669"/>
    <property type="project" value="TreeGrafter"/>
</dbReference>
<evidence type="ECO:0000256" key="4">
    <source>
        <dbReference type="ARBA" id="ARBA00022741"/>
    </source>
</evidence>
<dbReference type="InterPro" id="IPR009000">
    <property type="entry name" value="Transl_B-barrel_sf"/>
</dbReference>
<dbReference type="PROSITE" id="PS50860">
    <property type="entry name" value="AA_TRNA_LIGASE_II_ALA"/>
    <property type="match status" value="1"/>
</dbReference>
<evidence type="ECO:0000256" key="9">
    <source>
        <dbReference type="SAM" id="Coils"/>
    </source>
</evidence>
<dbReference type="Gene3D" id="3.30.980.10">
    <property type="entry name" value="Threonyl-trna Synthetase, Chain A, domain 2"/>
    <property type="match status" value="1"/>
</dbReference>
<keyword evidence="5" id="KW-0067">ATP-binding</keyword>
<evidence type="ECO:0000256" key="8">
    <source>
        <dbReference type="ARBA" id="ARBA00023146"/>
    </source>
</evidence>
<evidence type="ECO:0000256" key="3">
    <source>
        <dbReference type="ARBA" id="ARBA00022598"/>
    </source>
</evidence>
<dbReference type="Pfam" id="PF01411">
    <property type="entry name" value="tRNA-synt_2c"/>
    <property type="match status" value="1"/>
</dbReference>
<dbReference type="PANTHER" id="PTHR11777">
    <property type="entry name" value="ALANYL-TRNA SYNTHETASE"/>
    <property type="match status" value="1"/>
</dbReference>
<evidence type="ECO:0000259" key="10">
    <source>
        <dbReference type="PROSITE" id="PS50860"/>
    </source>
</evidence>
<evidence type="ECO:0000256" key="6">
    <source>
        <dbReference type="ARBA" id="ARBA00022884"/>
    </source>
</evidence>
<feature type="coiled-coil region" evidence="9">
    <location>
        <begin position="317"/>
        <end position="344"/>
    </location>
</feature>
<sequence>MDNTKINALWQNLKNDQNNGNFPVTIFNGYTKTSDHGTVIGLFNKDGKVINELTGVGFIIFDQTVFYALGGGQISDTGYLKQGTNLIPVYDLNKQIFKKVYVHLVDTGTVTIKINDVLEQEINTTRRNNLTKNHTAQHILSYTIEKFVNDGELTDSVLIKEESFLLAMNKTDNWLDVLLQARDKIITTFINHDIARIEHQMPIAEARALHLAHPSFEYDPIVRVVEFPAATIDLCGGTHVNNLNEISYFEIWDCWVDKKKVRMESSTNQVATVHYFSTWANNKIMELQQLLDRIKKIDPQFSYQLPVLTTPTTFVEKIALENKIKIIEQELTEISKEKNKLLIQKVNELEIEPIIEPISNNLNLVSFTVNDEILTLDLMRIKLNKFFQDYQNSLIYFNNPVLKYAYISFTKVNSVNFNLNQYFQANKTALNLTGGGTPFFLNITYQDNLDHFMETLLLEIKKS</sequence>
<protein>
    <submittedName>
        <fullName evidence="11">Alanyl-tRNA synthetase</fullName>
    </submittedName>
</protein>
<feature type="domain" description="Alanyl-transfer RNA synthetases family profile" evidence="10">
    <location>
        <begin position="1"/>
        <end position="251"/>
    </location>
</feature>
<keyword evidence="6" id="KW-0694">RNA-binding</keyword>
<dbReference type="AlphaFoldDB" id="R4UAE1"/>
<dbReference type="InterPro" id="IPR018164">
    <property type="entry name" value="Ala-tRNA-synth_IIc_N"/>
</dbReference>
<dbReference type="GO" id="GO:0004813">
    <property type="term" value="F:alanine-tRNA ligase activity"/>
    <property type="evidence" value="ECO:0007669"/>
    <property type="project" value="InterPro"/>
</dbReference>
<dbReference type="OrthoDB" id="9803884at2"/>
<dbReference type="PANTHER" id="PTHR11777:SF9">
    <property type="entry name" value="ALANINE--TRNA LIGASE, CYTOPLASMIC"/>
    <property type="match status" value="1"/>
</dbReference>